<organism evidence="2 3">
    <name type="scientific">Escherichia coli</name>
    <dbReference type="NCBI Taxonomy" id="562"/>
    <lineage>
        <taxon>Bacteria</taxon>
        <taxon>Pseudomonadati</taxon>
        <taxon>Pseudomonadota</taxon>
        <taxon>Gammaproteobacteria</taxon>
        <taxon>Enterobacterales</taxon>
        <taxon>Enterobacteriaceae</taxon>
        <taxon>Escherichia</taxon>
    </lineage>
</organism>
<dbReference type="InterPro" id="IPR029063">
    <property type="entry name" value="SAM-dependent_MTases_sf"/>
</dbReference>
<proteinExistence type="predicted"/>
<feature type="domain" description="Methyltransferase type 11" evidence="1">
    <location>
        <begin position="6"/>
        <end position="57"/>
    </location>
</feature>
<dbReference type="Proteomes" id="UP000460875">
    <property type="component" value="Unassembled WGS sequence"/>
</dbReference>
<dbReference type="GO" id="GO:0032259">
    <property type="term" value="P:methylation"/>
    <property type="evidence" value="ECO:0007669"/>
    <property type="project" value="UniProtKB-KW"/>
</dbReference>
<dbReference type="AlphaFoldDB" id="A0A8T5ZSL1"/>
<dbReference type="Gene3D" id="3.40.50.150">
    <property type="entry name" value="Vaccinia Virus protein VP39"/>
    <property type="match status" value="1"/>
</dbReference>
<sequence length="168" mass="19050">RQLKNITTRQGYAESLPFADNAFDIVISRYSAHHWHDVGAALREVNRILKPGGRLIVMDVMSPGHPVRDIWLQTVEALRDTSHVRNYASGEWLTLINEANLIVDNLITDKLPLEFSSWVVRMRTPEALVDAIRIYQQSASTEVRTYFSLQTDGSFTSDIIMVEAHKAA</sequence>
<dbReference type="SUPFAM" id="SSF53335">
    <property type="entry name" value="S-adenosyl-L-methionine-dependent methyltransferases"/>
    <property type="match status" value="1"/>
</dbReference>
<feature type="non-terminal residue" evidence="2">
    <location>
        <position position="1"/>
    </location>
</feature>
<reference evidence="2 3" key="1">
    <citation type="submission" date="2019-12" db="EMBL/GenBank/DDBJ databases">
        <title>Enteriobacteria Tanzani isolates_8377-8380.</title>
        <authorList>
            <person name="Subbiah M."/>
            <person name="Call D."/>
        </authorList>
    </citation>
    <scope>NUCLEOTIDE SEQUENCE [LARGE SCALE GENOMIC DNA]</scope>
    <source>
        <strain evidence="2 3">8379wE2</strain>
    </source>
</reference>
<dbReference type="PANTHER" id="PTHR43591:SF24">
    <property type="entry name" value="2-METHOXY-6-POLYPRENYL-1,4-BENZOQUINOL METHYLASE, MITOCHONDRIAL"/>
    <property type="match status" value="1"/>
</dbReference>
<dbReference type="Pfam" id="PF08241">
    <property type="entry name" value="Methyltransf_11"/>
    <property type="match status" value="1"/>
</dbReference>
<evidence type="ECO:0000313" key="2">
    <source>
        <dbReference type="EMBL" id="MWR42656.1"/>
    </source>
</evidence>
<keyword evidence="2" id="KW-0489">Methyltransferase</keyword>
<evidence type="ECO:0000259" key="1">
    <source>
        <dbReference type="Pfam" id="PF08241"/>
    </source>
</evidence>
<keyword evidence="2" id="KW-0808">Transferase</keyword>
<protein>
    <submittedName>
        <fullName evidence="2">Methyltransferase domain-containing protein</fullName>
    </submittedName>
</protein>
<accession>A0A8T5ZSL1</accession>
<comment type="caution">
    <text evidence="2">The sequence shown here is derived from an EMBL/GenBank/DDBJ whole genome shotgun (WGS) entry which is preliminary data.</text>
</comment>
<evidence type="ECO:0000313" key="3">
    <source>
        <dbReference type="Proteomes" id="UP000460875"/>
    </source>
</evidence>
<dbReference type="EMBL" id="WTQT01001793">
    <property type="protein sequence ID" value="MWR42656.1"/>
    <property type="molecule type" value="Genomic_DNA"/>
</dbReference>
<gene>
    <name evidence="2" type="ORF">GP975_32385</name>
</gene>
<name>A0A8T5ZSL1_ECOLX</name>
<dbReference type="CDD" id="cd02440">
    <property type="entry name" value="AdoMet_MTases"/>
    <property type="match status" value="1"/>
</dbReference>
<dbReference type="PANTHER" id="PTHR43591">
    <property type="entry name" value="METHYLTRANSFERASE"/>
    <property type="match status" value="1"/>
</dbReference>
<dbReference type="GO" id="GO:0008757">
    <property type="term" value="F:S-adenosylmethionine-dependent methyltransferase activity"/>
    <property type="evidence" value="ECO:0007669"/>
    <property type="project" value="InterPro"/>
</dbReference>
<dbReference type="InterPro" id="IPR013216">
    <property type="entry name" value="Methyltransf_11"/>
</dbReference>